<evidence type="ECO:0000256" key="1">
    <source>
        <dbReference type="ARBA" id="ARBA00022723"/>
    </source>
</evidence>
<dbReference type="GO" id="GO:0008270">
    <property type="term" value="F:zinc ion binding"/>
    <property type="evidence" value="ECO:0007669"/>
    <property type="project" value="UniProtKB-KW"/>
</dbReference>
<dbReference type="PROSITE" id="PS00518">
    <property type="entry name" value="ZF_RING_1"/>
    <property type="match status" value="1"/>
</dbReference>
<evidence type="ECO:0000313" key="8">
    <source>
        <dbReference type="Proteomes" id="UP001055439"/>
    </source>
</evidence>
<dbReference type="EMBL" id="CP097506">
    <property type="protein sequence ID" value="URD96533.1"/>
    <property type="molecule type" value="Genomic_DNA"/>
</dbReference>
<evidence type="ECO:0000259" key="6">
    <source>
        <dbReference type="PROSITE" id="PS50089"/>
    </source>
</evidence>
<evidence type="ECO:0000256" key="2">
    <source>
        <dbReference type="ARBA" id="ARBA00022771"/>
    </source>
</evidence>
<evidence type="ECO:0000256" key="3">
    <source>
        <dbReference type="ARBA" id="ARBA00022833"/>
    </source>
</evidence>
<keyword evidence="3" id="KW-0862">Zinc</keyword>
<feature type="transmembrane region" description="Helical" evidence="5">
    <location>
        <begin position="206"/>
        <end position="230"/>
    </location>
</feature>
<dbReference type="PANTHER" id="PTHR46616">
    <property type="entry name" value="UBIQUITIN-PROTEIN LIGASE"/>
    <property type="match status" value="1"/>
</dbReference>
<dbReference type="PANTHER" id="PTHR46616:SF2">
    <property type="entry name" value="OS03G0211100 PROTEIN"/>
    <property type="match status" value="1"/>
</dbReference>
<dbReference type="PROSITE" id="PS50089">
    <property type="entry name" value="ZF_RING_2"/>
    <property type="match status" value="1"/>
</dbReference>
<reference evidence="7" key="1">
    <citation type="submission" date="2022-05" db="EMBL/GenBank/DDBJ databases">
        <title>The Musa troglodytarum L. genome provides insights into the mechanism of non-climacteric behaviour and enrichment of carotenoids.</title>
        <authorList>
            <person name="Wang J."/>
        </authorList>
    </citation>
    <scope>NUCLEOTIDE SEQUENCE</scope>
    <source>
        <tissue evidence="7">Leaf</tissue>
    </source>
</reference>
<sequence>MWSFASNAMAGSLGSRRDLLKPRQANPVCSGDEASPCAGRDEGLECPICWESFDIVDNVPYVLWCGHTLCKNCILGLRWAIVKFPTLPIQLPLFISCPWCQFLSFRLVYRGQLKFPQKNFFLLRMVESLNIEHARRCSAFIRDRQSISNSNGRSSVESSDHHHQCSIRRSPQHLHSDNSQSNAGLTSLIARCWNVANIQLSLQNSLAFLVHLIAKLPLVAIFLFSVVYVIPVGVAILVLHILITILFGLPSFLMLYFAYPGLDRLITEDSNVFYKHKQLTM</sequence>
<dbReference type="AlphaFoldDB" id="A0A9E7FIZ3"/>
<feature type="domain" description="RING-type" evidence="6">
    <location>
        <begin position="46"/>
        <end position="101"/>
    </location>
</feature>
<keyword evidence="5" id="KW-0812">Transmembrane</keyword>
<dbReference type="Pfam" id="PF13445">
    <property type="entry name" value="zf-RING_UBOX"/>
    <property type="match status" value="1"/>
</dbReference>
<dbReference type="InterPro" id="IPR017907">
    <property type="entry name" value="Znf_RING_CS"/>
</dbReference>
<dbReference type="InterPro" id="IPR001841">
    <property type="entry name" value="Znf_RING"/>
</dbReference>
<proteinExistence type="predicted"/>
<keyword evidence="5" id="KW-1133">Transmembrane helix</keyword>
<evidence type="ECO:0000256" key="5">
    <source>
        <dbReference type="SAM" id="Phobius"/>
    </source>
</evidence>
<dbReference type="InterPro" id="IPR013083">
    <property type="entry name" value="Znf_RING/FYVE/PHD"/>
</dbReference>
<keyword evidence="2 4" id="KW-0863">Zinc-finger</keyword>
<dbReference type="EMBL" id="CP097506">
    <property type="protein sequence ID" value="URD96532.1"/>
    <property type="molecule type" value="Genomic_DNA"/>
</dbReference>
<dbReference type="Proteomes" id="UP001055439">
    <property type="component" value="Chromosome 4"/>
</dbReference>
<dbReference type="SUPFAM" id="SSF57850">
    <property type="entry name" value="RING/U-box"/>
    <property type="match status" value="1"/>
</dbReference>
<accession>A0A9E7FIZ3</accession>
<name>A0A9E7FIZ3_9LILI</name>
<gene>
    <name evidence="7" type="ORF">MUK42_30491</name>
</gene>
<protein>
    <submittedName>
        <fullName evidence="7">Ring zinc finger protein-like</fullName>
    </submittedName>
</protein>
<dbReference type="InterPro" id="IPR027370">
    <property type="entry name" value="Znf-RING_euk"/>
</dbReference>
<keyword evidence="5" id="KW-0472">Membrane</keyword>
<organism evidence="7 8">
    <name type="scientific">Musa troglodytarum</name>
    <name type="common">fe'i banana</name>
    <dbReference type="NCBI Taxonomy" id="320322"/>
    <lineage>
        <taxon>Eukaryota</taxon>
        <taxon>Viridiplantae</taxon>
        <taxon>Streptophyta</taxon>
        <taxon>Embryophyta</taxon>
        <taxon>Tracheophyta</taxon>
        <taxon>Spermatophyta</taxon>
        <taxon>Magnoliopsida</taxon>
        <taxon>Liliopsida</taxon>
        <taxon>Zingiberales</taxon>
        <taxon>Musaceae</taxon>
        <taxon>Musa</taxon>
    </lineage>
</organism>
<evidence type="ECO:0000313" key="7">
    <source>
        <dbReference type="EMBL" id="URD96533.1"/>
    </source>
</evidence>
<feature type="transmembrane region" description="Helical" evidence="5">
    <location>
        <begin position="236"/>
        <end position="259"/>
    </location>
</feature>
<keyword evidence="1" id="KW-0479">Metal-binding</keyword>
<keyword evidence="8" id="KW-1185">Reference proteome</keyword>
<evidence type="ECO:0000256" key="4">
    <source>
        <dbReference type="PROSITE-ProRule" id="PRU00175"/>
    </source>
</evidence>
<dbReference type="OrthoDB" id="252722at2759"/>
<dbReference type="Gene3D" id="3.30.40.10">
    <property type="entry name" value="Zinc/RING finger domain, C3HC4 (zinc finger)"/>
    <property type="match status" value="1"/>
</dbReference>